<dbReference type="InterPro" id="IPR050186">
    <property type="entry name" value="TPT_transporter"/>
</dbReference>
<feature type="transmembrane region" description="Helical" evidence="6">
    <location>
        <begin position="380"/>
        <end position="396"/>
    </location>
</feature>
<dbReference type="Proteomes" id="UP000195557">
    <property type="component" value="Unassembled WGS sequence"/>
</dbReference>
<organism evidence="8">
    <name type="scientific">Ostreococcus tauri</name>
    <name type="common">Marine green alga</name>
    <dbReference type="NCBI Taxonomy" id="70448"/>
    <lineage>
        <taxon>Eukaryota</taxon>
        <taxon>Viridiplantae</taxon>
        <taxon>Chlorophyta</taxon>
        <taxon>Mamiellophyceae</taxon>
        <taxon>Mamiellales</taxon>
        <taxon>Bathycoccaceae</taxon>
        <taxon>Ostreococcus</taxon>
    </lineage>
</organism>
<evidence type="ECO:0000313" key="8">
    <source>
        <dbReference type="EMBL" id="OUS48046.1"/>
    </source>
</evidence>
<dbReference type="AlphaFoldDB" id="A0A1Y5IEP8"/>
<evidence type="ECO:0000259" key="7">
    <source>
        <dbReference type="Pfam" id="PF03151"/>
    </source>
</evidence>
<evidence type="ECO:0000256" key="1">
    <source>
        <dbReference type="ARBA" id="ARBA00004141"/>
    </source>
</evidence>
<feature type="transmembrane region" description="Helical" evidence="6">
    <location>
        <begin position="280"/>
        <end position="300"/>
    </location>
</feature>
<comment type="subcellular location">
    <subcellularLocation>
        <location evidence="1">Membrane</location>
        <topology evidence="1">Multi-pass membrane protein</topology>
    </subcellularLocation>
</comment>
<dbReference type="EMBL" id="KZ155776">
    <property type="protein sequence ID" value="OUS48046.1"/>
    <property type="molecule type" value="Genomic_DNA"/>
</dbReference>
<proteinExistence type="predicted"/>
<feature type="compositionally biased region" description="Basic and acidic residues" evidence="5">
    <location>
        <begin position="46"/>
        <end position="61"/>
    </location>
</feature>
<dbReference type="InterPro" id="IPR037185">
    <property type="entry name" value="EmrE-like"/>
</dbReference>
<dbReference type="Pfam" id="PF03151">
    <property type="entry name" value="TPT"/>
    <property type="match status" value="1"/>
</dbReference>
<feature type="domain" description="Sugar phosphate transporter" evidence="7">
    <location>
        <begin position="106"/>
        <end position="393"/>
    </location>
</feature>
<evidence type="ECO:0000256" key="2">
    <source>
        <dbReference type="ARBA" id="ARBA00022692"/>
    </source>
</evidence>
<feature type="transmembrane region" description="Helical" evidence="6">
    <location>
        <begin position="134"/>
        <end position="154"/>
    </location>
</feature>
<feature type="region of interest" description="Disordered" evidence="5">
    <location>
        <begin position="44"/>
        <end position="63"/>
    </location>
</feature>
<dbReference type="SUPFAM" id="SSF103481">
    <property type="entry name" value="Multidrug resistance efflux transporter EmrE"/>
    <property type="match status" value="2"/>
</dbReference>
<evidence type="ECO:0000256" key="6">
    <source>
        <dbReference type="SAM" id="Phobius"/>
    </source>
</evidence>
<accession>A0A1Y5IEP8</accession>
<keyword evidence="2 6" id="KW-0812">Transmembrane</keyword>
<gene>
    <name evidence="8" type="ORF">BE221DRAFT_190402</name>
</gene>
<feature type="transmembrane region" description="Helical" evidence="6">
    <location>
        <begin position="166"/>
        <end position="184"/>
    </location>
</feature>
<keyword evidence="8" id="KW-0670">Pyruvate</keyword>
<evidence type="ECO:0000256" key="5">
    <source>
        <dbReference type="SAM" id="MobiDB-lite"/>
    </source>
</evidence>
<name>A0A1Y5IEP8_OSTTA</name>
<dbReference type="GO" id="GO:0016020">
    <property type="term" value="C:membrane"/>
    <property type="evidence" value="ECO:0007669"/>
    <property type="project" value="UniProtKB-SubCell"/>
</dbReference>
<keyword evidence="3 6" id="KW-1133">Transmembrane helix</keyword>
<dbReference type="PANTHER" id="PTHR11132">
    <property type="entry name" value="SOLUTE CARRIER FAMILY 35"/>
    <property type="match status" value="1"/>
</dbReference>
<sequence length="406" mass="43073">MFTLAQPRCAHTARAPRAVLTTSRARRLDARSIRPPLARRVAARAMPEDAREMDGKRRADVSAKSVSGEADAVSAEGGNILAARAEALALTALEWGRAAWPTFTLVASFGGWYYFSIAFNIYQKALLKAVPMPWTVTALELLIGSALVAATWGVRLKRAPECTSDMIKAVGVLGTVHFLGNALTNVSLGKVAVSFTHTVKALEPVFSVGLSAAFLGAIPSLALCASLIPIIAGVMIASATEVSFNMAGFLSAMGSNLTFQSRNVLSKMFMKGDEMKKLDYYNLLGVLTIASTVIAIPVALATEFSKMTLANVTAGGMPIQTVGFNLVMAALCFQLYQQLSFSVLERVNPVTHSVGNSLKRVIVIAASVLIFRNPVSATNIGGTALAIFGVILYGQVKQREGAKKSA</sequence>
<evidence type="ECO:0000256" key="4">
    <source>
        <dbReference type="ARBA" id="ARBA00023136"/>
    </source>
</evidence>
<protein>
    <submittedName>
        <fullName evidence="8">Putative phosphate/phosphoenolpyruvate translocator protein</fullName>
    </submittedName>
</protein>
<evidence type="ECO:0000256" key="3">
    <source>
        <dbReference type="ARBA" id="ARBA00022989"/>
    </source>
</evidence>
<feature type="transmembrane region" description="Helical" evidence="6">
    <location>
        <begin position="242"/>
        <end position="259"/>
    </location>
</feature>
<reference evidence="8" key="1">
    <citation type="submission" date="2017-04" db="EMBL/GenBank/DDBJ databases">
        <title>Population genomics of picophytoplankton unveils novel chromosome hypervariability.</title>
        <authorList>
            <consortium name="DOE Joint Genome Institute"/>
            <person name="Blanc-Mathieu R."/>
            <person name="Krasovec M."/>
            <person name="Hebrard M."/>
            <person name="Yau S."/>
            <person name="Desgranges E."/>
            <person name="Martin J."/>
            <person name="Schackwitz W."/>
            <person name="Kuo A."/>
            <person name="Salin G."/>
            <person name="Donnadieu C."/>
            <person name="Desdevises Y."/>
            <person name="Sanchez-Ferandin S."/>
            <person name="Moreau H."/>
            <person name="Rivals E."/>
            <person name="Grigoriev I.V."/>
            <person name="Grimsley N."/>
            <person name="Eyre-Walker A."/>
            <person name="Piganeau G."/>
        </authorList>
    </citation>
    <scope>NUCLEOTIDE SEQUENCE [LARGE SCALE GENOMIC DNA]</scope>
    <source>
        <strain evidence="8">RCC 1115</strain>
    </source>
</reference>
<dbReference type="InterPro" id="IPR004853">
    <property type="entry name" value="Sugar_P_trans_dom"/>
</dbReference>
<feature type="transmembrane region" description="Helical" evidence="6">
    <location>
        <begin position="98"/>
        <end position="122"/>
    </location>
</feature>
<dbReference type="eggNOG" id="KOG1441">
    <property type="taxonomic scope" value="Eukaryota"/>
</dbReference>
<feature type="transmembrane region" description="Helical" evidence="6">
    <location>
        <begin position="205"/>
        <end position="236"/>
    </location>
</feature>
<keyword evidence="4 6" id="KW-0472">Membrane</keyword>